<dbReference type="GO" id="GO:0008270">
    <property type="term" value="F:zinc ion binding"/>
    <property type="evidence" value="ECO:0007669"/>
    <property type="project" value="UniProtKB-KW"/>
</dbReference>
<dbReference type="FunFam" id="6.10.250.3410:FF:000001">
    <property type="entry name" value="Protein DBF4 homolog A"/>
    <property type="match status" value="1"/>
</dbReference>
<dbReference type="PANTHER" id="PTHR15375:SF24">
    <property type="entry name" value="PROTEIN DBF4 HOMOLOG B"/>
    <property type="match status" value="1"/>
</dbReference>
<proteinExistence type="predicted"/>
<dbReference type="GO" id="GO:0031431">
    <property type="term" value="C:Dbf4-dependent protein kinase complex"/>
    <property type="evidence" value="ECO:0007669"/>
    <property type="project" value="TreeGrafter"/>
</dbReference>
<evidence type="ECO:0000256" key="2">
    <source>
        <dbReference type="ARBA" id="ARBA00022771"/>
    </source>
</evidence>
<dbReference type="InterPro" id="IPR051590">
    <property type="entry name" value="Replication_Regulatory_Kinase"/>
</dbReference>
<evidence type="ECO:0000313" key="8">
    <source>
        <dbReference type="Proteomes" id="UP000265040"/>
    </source>
</evidence>
<dbReference type="SUPFAM" id="SSF52113">
    <property type="entry name" value="BRCT domain"/>
    <property type="match status" value="1"/>
</dbReference>
<organism evidence="7 8">
    <name type="scientific">Anabas testudineus</name>
    <name type="common">Climbing perch</name>
    <name type="synonym">Anthias testudineus</name>
    <dbReference type="NCBI Taxonomy" id="64144"/>
    <lineage>
        <taxon>Eukaryota</taxon>
        <taxon>Metazoa</taxon>
        <taxon>Chordata</taxon>
        <taxon>Craniata</taxon>
        <taxon>Vertebrata</taxon>
        <taxon>Euteleostomi</taxon>
        <taxon>Actinopterygii</taxon>
        <taxon>Neopterygii</taxon>
        <taxon>Teleostei</taxon>
        <taxon>Neoteleostei</taxon>
        <taxon>Acanthomorphata</taxon>
        <taxon>Anabantaria</taxon>
        <taxon>Anabantiformes</taxon>
        <taxon>Anabantoidei</taxon>
        <taxon>Anabantidae</taxon>
        <taxon>Anabas</taxon>
    </lineage>
</organism>
<protein>
    <recommendedName>
        <fullName evidence="6">DBF4-type domain-containing protein</fullName>
    </recommendedName>
</protein>
<dbReference type="Ensembl" id="ENSATET00000032454.3">
    <property type="protein sequence ID" value="ENSATEP00000031984.1"/>
    <property type="gene ID" value="ENSATEG00000022032.3"/>
</dbReference>
<gene>
    <name evidence="7" type="primary">MYPN</name>
</gene>
<keyword evidence="3" id="KW-0862">Zinc</keyword>
<sequence length="846" mass="93797">MQQCAEEQGLLGKLCPGEKKLESKTFYLDGVKKRSTALLLEAISLLGGRVESFLHKDVSFVVTESQEGLKEQKCSDLKGEVKGINEETQHPAKQKETILSNERQRPVTPRPVACGSRGKALLEKAIRNNERLKASSVLANARSWGVKILHVNDVLLYLKQLTRESFSVKHKKPEKNFTKQQGSPVVKATALRSPYLKIEDSSRKYKPLHMQSMTFPSLWYSGRFSPFESAPLQFEKRTEKKDNKTREKNEMESSLQNKCESPLSYTPSPWRPRKKDLSYCECCHQHFTNLDEHLQSDQHRTFVLDASNYSLVDQLVVDMDPEFSLSQPEQSEEILNKPPTPLSIQDFCELQPLSDVETEHAVQALQNEDASFNAHICSPFLGSLPFHPVIPSPGVKLNSATPPADIRSFTFAECRFSDIRPQSSSPAMPVLNVEPEAYNSACQQPDNHHLCPCPETPCASCDPYALAPVLSPQVPYSSYIVEPHSSYSDPPVLSPQRYTAEEPGEGVISEMHMAESLPESVSPDKVPISTPLLPLVTNTEGEKASNQESPFVFSSIICYSGFECDKQALCRSRSLPRLSATALNPKKRGRSASPGNIQSKRRRVTVESGNSCRWTEQRHISAKPNNDIIAKPEDCLLLDKASCLIMSCPNPNLSSLSNAPAVKTLGSKQTAFYVPAVQNFIQAPHQINSLCHNSTSVADQSSWPQSSAAAKNFEPLLEFDTNKSHSGFYSQDSQRSASHSTSVCIESALIPDLAKLSSSSSDSDWDSELLSRIGPTSALPLPATEQSCELDKELLQRPCTWMHDTSYESHLHTVLQPSTPAPSLCGEDMDPSAFSRTVVQIVEVQH</sequence>
<dbReference type="InterPro" id="IPR038545">
    <property type="entry name" value="Znf_DBF_sf"/>
</dbReference>
<dbReference type="InterPro" id="IPR036420">
    <property type="entry name" value="BRCT_dom_sf"/>
</dbReference>
<dbReference type="GO" id="GO:1901987">
    <property type="term" value="P:regulation of cell cycle phase transition"/>
    <property type="evidence" value="ECO:0007669"/>
    <property type="project" value="TreeGrafter"/>
</dbReference>
<evidence type="ECO:0000256" key="4">
    <source>
        <dbReference type="PROSITE-ProRule" id="PRU00600"/>
    </source>
</evidence>
<dbReference type="GeneTree" id="ENSGT00530000063909"/>
<feature type="compositionally biased region" description="Basic and acidic residues" evidence="5">
    <location>
        <begin position="235"/>
        <end position="251"/>
    </location>
</feature>
<evidence type="ECO:0000259" key="6">
    <source>
        <dbReference type="PROSITE" id="PS51265"/>
    </source>
</evidence>
<dbReference type="AlphaFoldDB" id="A0A3Q1JMV0"/>
<dbReference type="GO" id="GO:0043539">
    <property type="term" value="F:protein serine/threonine kinase activator activity"/>
    <property type="evidence" value="ECO:0007669"/>
    <property type="project" value="TreeGrafter"/>
</dbReference>
<dbReference type="InterPro" id="IPR006572">
    <property type="entry name" value="Znf_DBF"/>
</dbReference>
<dbReference type="Pfam" id="PF07535">
    <property type="entry name" value="zf-DBF"/>
    <property type="match status" value="1"/>
</dbReference>
<evidence type="ECO:0000313" key="7">
    <source>
        <dbReference type="Ensembl" id="ENSATEP00000031984.1"/>
    </source>
</evidence>
<dbReference type="PROSITE" id="PS51265">
    <property type="entry name" value="ZF_DBF4"/>
    <property type="match status" value="1"/>
</dbReference>
<dbReference type="OrthoDB" id="21380at2759"/>
<feature type="region of interest" description="Disordered" evidence="5">
    <location>
        <begin position="235"/>
        <end position="268"/>
    </location>
</feature>
<dbReference type="PANTHER" id="PTHR15375">
    <property type="entry name" value="ACTIVATOR OF S-PHASE KINASE-RELATED"/>
    <property type="match status" value="1"/>
</dbReference>
<evidence type="ECO:0000256" key="5">
    <source>
        <dbReference type="SAM" id="MobiDB-lite"/>
    </source>
</evidence>
<feature type="region of interest" description="Disordered" evidence="5">
    <location>
        <begin position="581"/>
        <end position="609"/>
    </location>
</feature>
<name>A0A3Q1JMV0_ANATE</name>
<keyword evidence="2 4" id="KW-0863">Zinc-finger</keyword>
<feature type="domain" description="DBF4-type" evidence="6">
    <location>
        <begin position="273"/>
        <end position="322"/>
    </location>
</feature>
<reference evidence="7" key="3">
    <citation type="submission" date="2025-09" db="UniProtKB">
        <authorList>
            <consortium name="Ensembl"/>
        </authorList>
    </citation>
    <scope>IDENTIFICATION</scope>
</reference>
<dbReference type="InParanoid" id="A0A3Q1JMV0"/>
<reference evidence="7" key="1">
    <citation type="submission" date="2021-04" db="EMBL/GenBank/DDBJ databases">
        <authorList>
            <consortium name="Wellcome Sanger Institute Data Sharing"/>
        </authorList>
    </citation>
    <scope>NUCLEOTIDE SEQUENCE [LARGE SCALE GENOMIC DNA]</scope>
</reference>
<dbReference type="Gene3D" id="6.10.250.3410">
    <property type="entry name" value="DBF zinc finger"/>
    <property type="match status" value="1"/>
</dbReference>
<feature type="compositionally biased region" description="Polar residues" evidence="5">
    <location>
        <begin position="252"/>
        <end position="267"/>
    </location>
</feature>
<dbReference type="Proteomes" id="UP000265040">
    <property type="component" value="Chromosome 19"/>
</dbReference>
<dbReference type="STRING" id="64144.ENSATEP00000031984"/>
<keyword evidence="8" id="KW-1185">Reference proteome</keyword>
<dbReference type="FunCoup" id="A0A3Q1JMV0">
    <property type="interactions" value="97"/>
</dbReference>
<accession>A0A3Q1JMV0</accession>
<dbReference type="GO" id="GO:0010571">
    <property type="term" value="P:positive regulation of nuclear cell cycle DNA replication"/>
    <property type="evidence" value="ECO:0007669"/>
    <property type="project" value="TreeGrafter"/>
</dbReference>
<dbReference type="SMART" id="SM00586">
    <property type="entry name" value="ZnF_DBF"/>
    <property type="match status" value="1"/>
</dbReference>
<dbReference type="GO" id="GO:0003676">
    <property type="term" value="F:nucleic acid binding"/>
    <property type="evidence" value="ECO:0007669"/>
    <property type="project" value="InterPro"/>
</dbReference>
<reference evidence="7" key="2">
    <citation type="submission" date="2025-08" db="UniProtKB">
        <authorList>
            <consortium name="Ensembl"/>
        </authorList>
    </citation>
    <scope>IDENTIFICATION</scope>
</reference>
<keyword evidence="1" id="KW-0479">Metal-binding</keyword>
<evidence type="ECO:0000256" key="3">
    <source>
        <dbReference type="ARBA" id="ARBA00022833"/>
    </source>
</evidence>
<evidence type="ECO:0000256" key="1">
    <source>
        <dbReference type="ARBA" id="ARBA00022723"/>
    </source>
</evidence>